<evidence type="ECO:0000313" key="6">
    <source>
        <dbReference type="EMBL" id="GEM83706.1"/>
    </source>
</evidence>
<organism evidence="6 7">
    <name type="scientific">Meiothermus hypogaeus NBRC 106114</name>
    <dbReference type="NCBI Taxonomy" id="1227553"/>
    <lineage>
        <taxon>Bacteria</taxon>
        <taxon>Thermotogati</taxon>
        <taxon>Deinococcota</taxon>
        <taxon>Deinococci</taxon>
        <taxon>Thermales</taxon>
        <taxon>Thermaceae</taxon>
        <taxon>Meiothermus</taxon>
    </lineage>
</organism>
<dbReference type="GO" id="GO:0005524">
    <property type="term" value="F:ATP binding"/>
    <property type="evidence" value="ECO:0007669"/>
    <property type="project" value="UniProtKB-KW"/>
</dbReference>
<name>A0A511R3W5_9DEIN</name>
<evidence type="ECO:0000259" key="5">
    <source>
        <dbReference type="PROSITE" id="PS50893"/>
    </source>
</evidence>
<comment type="caution">
    <text evidence="6">The sequence shown here is derived from an EMBL/GenBank/DDBJ whole genome shotgun (WGS) entry which is preliminary data.</text>
</comment>
<dbReference type="InterPro" id="IPR017871">
    <property type="entry name" value="ABC_transporter-like_CS"/>
</dbReference>
<proteinExistence type="predicted"/>
<protein>
    <submittedName>
        <fullName evidence="6">Iron ABC transporter ATP-binding protein</fullName>
    </submittedName>
</protein>
<gene>
    <name evidence="6" type="ORF">MHY01S_18720</name>
</gene>
<evidence type="ECO:0000256" key="4">
    <source>
        <dbReference type="ARBA" id="ARBA00022967"/>
    </source>
</evidence>
<keyword evidence="3 6" id="KW-0067">ATP-binding</keyword>
<dbReference type="FunFam" id="3.40.50.300:FF:000134">
    <property type="entry name" value="Iron-enterobactin ABC transporter ATP-binding protein"/>
    <property type="match status" value="1"/>
</dbReference>
<dbReference type="PROSITE" id="PS50893">
    <property type="entry name" value="ABC_TRANSPORTER_2"/>
    <property type="match status" value="1"/>
</dbReference>
<evidence type="ECO:0000256" key="2">
    <source>
        <dbReference type="ARBA" id="ARBA00022741"/>
    </source>
</evidence>
<dbReference type="Proteomes" id="UP000321197">
    <property type="component" value="Unassembled WGS sequence"/>
</dbReference>
<keyword evidence="1" id="KW-0813">Transport</keyword>
<dbReference type="InterPro" id="IPR003593">
    <property type="entry name" value="AAA+_ATPase"/>
</dbReference>
<evidence type="ECO:0000256" key="1">
    <source>
        <dbReference type="ARBA" id="ARBA00022448"/>
    </source>
</evidence>
<dbReference type="GO" id="GO:0016887">
    <property type="term" value="F:ATP hydrolysis activity"/>
    <property type="evidence" value="ECO:0007669"/>
    <property type="project" value="InterPro"/>
</dbReference>
<sequence length="271" mass="29543">MTGEAQLPSPGPADGALHPGLWARGLSFSYRNQAVLREVSLELRPGEWLALLGPNGVGKSTLLRLMAGLLRPTAGEVRLGGERLERLSSWTRGQQIAFLPQNGGYPEDLTVEEVVLLGRTPHLGLLGRAGKADAEAADWAMTQTQVTEFRHRLLPTLSGGERQRVLLARALAARPRFLLLDEPTNHLDLHHQAEFICLLAGLRAQGMGILTVLHDPNLARLADRVAFMQEGRLMALGTPLEVLQEPLLQSVYGDWVRVHEVDGQPVVLLGG</sequence>
<dbReference type="Gene3D" id="3.40.50.300">
    <property type="entry name" value="P-loop containing nucleotide triphosphate hydrolases"/>
    <property type="match status" value="1"/>
</dbReference>
<evidence type="ECO:0000256" key="3">
    <source>
        <dbReference type="ARBA" id="ARBA00022840"/>
    </source>
</evidence>
<evidence type="ECO:0000313" key="7">
    <source>
        <dbReference type="Proteomes" id="UP000321197"/>
    </source>
</evidence>
<dbReference type="OrthoDB" id="9787851at2"/>
<dbReference type="SMART" id="SM00382">
    <property type="entry name" value="AAA"/>
    <property type="match status" value="1"/>
</dbReference>
<dbReference type="Pfam" id="PF00005">
    <property type="entry name" value="ABC_tran"/>
    <property type="match status" value="1"/>
</dbReference>
<dbReference type="EMBL" id="BJXL01000057">
    <property type="protein sequence ID" value="GEM83706.1"/>
    <property type="molecule type" value="Genomic_DNA"/>
</dbReference>
<dbReference type="PANTHER" id="PTHR42794">
    <property type="entry name" value="HEMIN IMPORT ATP-BINDING PROTEIN HMUV"/>
    <property type="match status" value="1"/>
</dbReference>
<dbReference type="AlphaFoldDB" id="A0A511R3W5"/>
<dbReference type="InterPro" id="IPR003439">
    <property type="entry name" value="ABC_transporter-like_ATP-bd"/>
</dbReference>
<dbReference type="PROSITE" id="PS00211">
    <property type="entry name" value="ABC_TRANSPORTER_1"/>
    <property type="match status" value="1"/>
</dbReference>
<accession>A0A511R3W5</accession>
<feature type="domain" description="ABC transporter" evidence="5">
    <location>
        <begin position="21"/>
        <end position="255"/>
    </location>
</feature>
<dbReference type="InterPro" id="IPR027417">
    <property type="entry name" value="P-loop_NTPase"/>
</dbReference>
<dbReference type="PANTHER" id="PTHR42794:SF1">
    <property type="entry name" value="HEMIN IMPORT ATP-BINDING PROTEIN HMUV"/>
    <property type="match status" value="1"/>
</dbReference>
<keyword evidence="2" id="KW-0547">Nucleotide-binding</keyword>
<keyword evidence="4" id="KW-1278">Translocase</keyword>
<reference evidence="6 7" key="1">
    <citation type="submission" date="2019-07" db="EMBL/GenBank/DDBJ databases">
        <title>Whole genome shotgun sequence of Meiothermus hypogaeus NBRC 106114.</title>
        <authorList>
            <person name="Hosoyama A."/>
            <person name="Uohara A."/>
            <person name="Ohji S."/>
            <person name="Ichikawa N."/>
        </authorList>
    </citation>
    <scope>NUCLEOTIDE SEQUENCE [LARGE SCALE GENOMIC DNA]</scope>
    <source>
        <strain evidence="6 7">NBRC 106114</strain>
    </source>
</reference>
<dbReference type="SUPFAM" id="SSF52540">
    <property type="entry name" value="P-loop containing nucleoside triphosphate hydrolases"/>
    <property type="match status" value="1"/>
</dbReference>